<dbReference type="GO" id="GO:0016651">
    <property type="term" value="F:oxidoreductase activity, acting on NAD(P)H"/>
    <property type="evidence" value="ECO:0007669"/>
    <property type="project" value="InterPro"/>
</dbReference>
<evidence type="ECO:0000256" key="1">
    <source>
        <dbReference type="ARBA" id="ARBA00008072"/>
    </source>
</evidence>
<evidence type="ECO:0000256" key="4">
    <source>
        <dbReference type="SAM" id="MobiDB-lite"/>
    </source>
</evidence>
<dbReference type="SUPFAM" id="SSF51735">
    <property type="entry name" value="NAD(P)-binding Rossmann-fold domains"/>
    <property type="match status" value="1"/>
</dbReference>
<evidence type="ECO:0000313" key="6">
    <source>
        <dbReference type="EMBL" id="KAF5695671.1"/>
    </source>
</evidence>
<dbReference type="InterPro" id="IPR013154">
    <property type="entry name" value="ADH-like_N"/>
</dbReference>
<comment type="caution">
    <text evidence="6">The sequence shown here is derived from an EMBL/GenBank/DDBJ whole genome shotgun (WGS) entry which is preliminary data.</text>
</comment>
<dbReference type="CDD" id="cd08249">
    <property type="entry name" value="enoyl_reductase_like"/>
    <property type="match status" value="1"/>
</dbReference>
<evidence type="ECO:0000259" key="5">
    <source>
        <dbReference type="SMART" id="SM00829"/>
    </source>
</evidence>
<dbReference type="Pfam" id="PF08240">
    <property type="entry name" value="ADH_N"/>
    <property type="match status" value="1"/>
</dbReference>
<reference evidence="6 7" key="1">
    <citation type="submission" date="2020-05" db="EMBL/GenBank/DDBJ databases">
        <title>Identification and distribution of gene clusters putatively required for synthesis of sphingolipid metabolism inhibitors in phylogenetically diverse species of the filamentous fungus Fusarium.</title>
        <authorList>
            <person name="Kim H.-S."/>
            <person name="Busman M."/>
            <person name="Brown D.W."/>
            <person name="Divon H."/>
            <person name="Uhlig S."/>
            <person name="Proctor R.H."/>
        </authorList>
    </citation>
    <scope>NUCLEOTIDE SEQUENCE [LARGE SCALE GENOMIC DNA]</scope>
    <source>
        <strain evidence="6 7">NRRL 25311</strain>
    </source>
</reference>
<dbReference type="PANTHER" id="PTHR45348">
    <property type="entry name" value="HYPOTHETICAL OXIDOREDUCTASE (EUROFUNG)"/>
    <property type="match status" value="1"/>
</dbReference>
<dbReference type="InterPro" id="IPR036291">
    <property type="entry name" value="NAD(P)-bd_dom_sf"/>
</dbReference>
<dbReference type="GO" id="GO:0008236">
    <property type="term" value="F:serine-type peptidase activity"/>
    <property type="evidence" value="ECO:0007669"/>
    <property type="project" value="InterPro"/>
</dbReference>
<dbReference type="EMBL" id="JAAOAK010000005">
    <property type="protein sequence ID" value="KAF5695671.1"/>
    <property type="molecule type" value="Genomic_DNA"/>
</dbReference>
<evidence type="ECO:0000313" key="7">
    <source>
        <dbReference type="Proteomes" id="UP000562682"/>
    </source>
</evidence>
<dbReference type="PANTHER" id="PTHR45348:SF6">
    <property type="entry name" value="TRANS-ENOYL REDUCTASE APDC"/>
    <property type="match status" value="1"/>
</dbReference>
<dbReference type="Pfam" id="PF00107">
    <property type="entry name" value="ADH_zinc_N"/>
    <property type="match status" value="1"/>
</dbReference>
<keyword evidence="2" id="KW-0521">NADP</keyword>
<dbReference type="Proteomes" id="UP000562682">
    <property type="component" value="Unassembled WGS sequence"/>
</dbReference>
<dbReference type="InterPro" id="IPR011032">
    <property type="entry name" value="GroES-like_sf"/>
</dbReference>
<comment type="similarity">
    <text evidence="1">Belongs to the zinc-containing alcohol dehydrogenase family.</text>
</comment>
<name>A0A8H5XLE3_9HYPO</name>
<dbReference type="InterPro" id="IPR020843">
    <property type="entry name" value="ER"/>
</dbReference>
<dbReference type="InterPro" id="IPR047122">
    <property type="entry name" value="Trans-enoyl_RdTase-like"/>
</dbReference>
<keyword evidence="3" id="KW-0560">Oxidoreductase</keyword>
<feature type="region of interest" description="Disordered" evidence="4">
    <location>
        <begin position="153"/>
        <end position="181"/>
    </location>
</feature>
<accession>A0A8H5XLE3</accession>
<proteinExistence type="inferred from homology"/>
<dbReference type="InterPro" id="IPR001375">
    <property type="entry name" value="Peptidase_S9_cat"/>
</dbReference>
<evidence type="ECO:0000256" key="2">
    <source>
        <dbReference type="ARBA" id="ARBA00022857"/>
    </source>
</evidence>
<feature type="domain" description="Enoyl reductase (ER)" evidence="5">
    <location>
        <begin position="13"/>
        <end position="380"/>
    </location>
</feature>
<dbReference type="Pfam" id="PF00326">
    <property type="entry name" value="Peptidase_S9"/>
    <property type="match status" value="1"/>
</dbReference>
<dbReference type="InterPro" id="IPR029058">
    <property type="entry name" value="AB_hydrolase_fold"/>
</dbReference>
<dbReference type="Gene3D" id="3.40.50.1820">
    <property type="entry name" value="alpha/beta hydrolase"/>
    <property type="match status" value="1"/>
</dbReference>
<feature type="compositionally biased region" description="Low complexity" evidence="4">
    <location>
        <begin position="159"/>
        <end position="177"/>
    </location>
</feature>
<evidence type="ECO:0000256" key="3">
    <source>
        <dbReference type="ARBA" id="ARBA00023002"/>
    </source>
</evidence>
<organism evidence="6 7">
    <name type="scientific">Fusarium denticulatum</name>
    <dbReference type="NCBI Taxonomy" id="48507"/>
    <lineage>
        <taxon>Eukaryota</taxon>
        <taxon>Fungi</taxon>
        <taxon>Dikarya</taxon>
        <taxon>Ascomycota</taxon>
        <taxon>Pezizomycotina</taxon>
        <taxon>Sordariomycetes</taxon>
        <taxon>Hypocreomycetidae</taxon>
        <taxon>Hypocreales</taxon>
        <taxon>Nectriaceae</taxon>
        <taxon>Fusarium</taxon>
        <taxon>Fusarium fujikuroi species complex</taxon>
    </lineage>
</organism>
<dbReference type="SMART" id="SM00829">
    <property type="entry name" value="PKS_ER"/>
    <property type="match status" value="1"/>
</dbReference>
<dbReference type="SUPFAM" id="SSF53474">
    <property type="entry name" value="alpha/beta-Hydrolases"/>
    <property type="match status" value="1"/>
</dbReference>
<dbReference type="Gene3D" id="1.10.10.800">
    <property type="match status" value="1"/>
</dbReference>
<dbReference type="SUPFAM" id="SSF50129">
    <property type="entry name" value="GroES-like"/>
    <property type="match status" value="1"/>
</dbReference>
<keyword evidence="7" id="KW-1185">Reference proteome</keyword>
<sequence>MSSASTMKAMVSNASGGYCLSSAMPQPSPKPGMMLVRVEAVALNPYDTKVIEYGIISPEPYVGGCDFAGVVVAAGPGVTRFQPGDSVLSMHTRGGFAEYALAFEDMSCHIPKGMSYNEACSLGLGIGISGLALFQQPGLNLPLQHGHDLSNMDGDGRRNGYTNGHTNGHTNGSTNGHGKSEEGYKDPITVLVAGGASASGTMATQLLKLAGYNPIVTCSPANNSLCESFGASACFDYNSPTCGADIRLHTDNSLAYVVDCVTNVATMTMCYEAIGTQGGTYIALDATANTVKYTRRDVRADWVMANTLLGEPCKLDGVYGRPSAPEHREFASHFFRLAERWLAEGKIRNHPLEIRTGGLESVDSGLQDLRDGIVRGKKLVVPLVKTCFTLKKVSYANSMSRLDVTFKTLDGLTLSGWLYPAAQYGPGIIVSPGFNMPREAFVPDIAQWYQNHGITALIFDTRTYGLSEGLPRQETSARKRVEDFHDAVTYLSKHELVDPQKIALWGLCFDGNMCLAATALDPRVHAVVAVAPVIDLHGFPERRRAILELAMQDREAQMAGEEPIYLPYVNEDGTVPLGPSMGSDFWPMMTRLKIPVENRVTVQTFYNAFSWDIMTLIPYVSPTPAMMVTPENDIECPAAEQIAAFEKMGEPKTFHLLPGKGHLDWAFGDVDSVMEKQLEFLKGALNF</sequence>
<dbReference type="Gene3D" id="3.40.50.720">
    <property type="entry name" value="NAD(P)-binding Rossmann-like Domain"/>
    <property type="match status" value="1"/>
</dbReference>
<gene>
    <name evidence="6" type="ORF">FDENT_197</name>
</gene>
<dbReference type="InterPro" id="IPR013149">
    <property type="entry name" value="ADH-like_C"/>
</dbReference>
<dbReference type="AlphaFoldDB" id="A0A8H5XLE3"/>
<protein>
    <submittedName>
        <fullName evidence="6">Peptidase S15</fullName>
    </submittedName>
</protein>
<dbReference type="Gene3D" id="3.90.180.10">
    <property type="entry name" value="Medium-chain alcohol dehydrogenases, catalytic domain"/>
    <property type="match status" value="1"/>
</dbReference>
<dbReference type="GO" id="GO:0006508">
    <property type="term" value="P:proteolysis"/>
    <property type="evidence" value="ECO:0007669"/>
    <property type="project" value="InterPro"/>
</dbReference>